<accession>K0RV58</accession>
<feature type="region of interest" description="Disordered" evidence="1">
    <location>
        <begin position="145"/>
        <end position="181"/>
    </location>
</feature>
<organism evidence="2 3">
    <name type="scientific">Thalassiosira oceanica</name>
    <name type="common">Marine diatom</name>
    <dbReference type="NCBI Taxonomy" id="159749"/>
    <lineage>
        <taxon>Eukaryota</taxon>
        <taxon>Sar</taxon>
        <taxon>Stramenopiles</taxon>
        <taxon>Ochrophyta</taxon>
        <taxon>Bacillariophyta</taxon>
        <taxon>Coscinodiscophyceae</taxon>
        <taxon>Thalassiosirophycidae</taxon>
        <taxon>Thalassiosirales</taxon>
        <taxon>Thalassiosiraceae</taxon>
        <taxon>Thalassiosira</taxon>
    </lineage>
</organism>
<dbReference type="eggNOG" id="ENOG502SJB8">
    <property type="taxonomic scope" value="Eukaryota"/>
</dbReference>
<feature type="region of interest" description="Disordered" evidence="1">
    <location>
        <begin position="581"/>
        <end position="603"/>
    </location>
</feature>
<dbReference type="Proteomes" id="UP000266841">
    <property type="component" value="Unassembled WGS sequence"/>
</dbReference>
<evidence type="ECO:0000313" key="2">
    <source>
        <dbReference type="EMBL" id="EJK50597.1"/>
    </source>
</evidence>
<dbReference type="PANTHER" id="PTHR24330">
    <property type="entry name" value="HOMEOBOX PROTEIN BARH-LIKE"/>
    <property type="match status" value="1"/>
</dbReference>
<dbReference type="OrthoDB" id="47328at2759"/>
<keyword evidence="3" id="KW-1185">Reference proteome</keyword>
<feature type="region of interest" description="Disordered" evidence="1">
    <location>
        <begin position="1"/>
        <end position="98"/>
    </location>
</feature>
<evidence type="ECO:0000256" key="1">
    <source>
        <dbReference type="SAM" id="MobiDB-lite"/>
    </source>
</evidence>
<dbReference type="PANTHER" id="PTHR24330:SF10">
    <property type="entry name" value="HOMEOBOX PROTEIN B-H1-RELATED"/>
    <property type="match status" value="1"/>
</dbReference>
<dbReference type="GO" id="GO:0005634">
    <property type="term" value="C:nucleus"/>
    <property type="evidence" value="ECO:0007669"/>
    <property type="project" value="TreeGrafter"/>
</dbReference>
<feature type="compositionally biased region" description="Polar residues" evidence="1">
    <location>
        <begin position="1291"/>
        <end position="1301"/>
    </location>
</feature>
<dbReference type="GO" id="GO:0000981">
    <property type="term" value="F:DNA-binding transcription factor activity, RNA polymerase II-specific"/>
    <property type="evidence" value="ECO:0007669"/>
    <property type="project" value="TreeGrafter"/>
</dbReference>
<reference evidence="2 3" key="1">
    <citation type="journal article" date="2012" name="Genome Biol.">
        <title>Genome and low-iron response of an oceanic diatom adapted to chronic iron limitation.</title>
        <authorList>
            <person name="Lommer M."/>
            <person name="Specht M."/>
            <person name="Roy A.S."/>
            <person name="Kraemer L."/>
            <person name="Andreson R."/>
            <person name="Gutowska M.A."/>
            <person name="Wolf J."/>
            <person name="Bergner S.V."/>
            <person name="Schilhabel M.B."/>
            <person name="Klostermeier U.C."/>
            <person name="Beiko R.G."/>
            <person name="Rosenstiel P."/>
            <person name="Hippler M."/>
            <person name="Laroche J."/>
        </authorList>
    </citation>
    <scope>NUCLEOTIDE SEQUENCE [LARGE SCALE GENOMIC DNA]</scope>
    <source>
        <strain evidence="2 3">CCMP1005</strain>
    </source>
</reference>
<name>K0RV58_THAOC</name>
<feature type="region of interest" description="Disordered" evidence="1">
    <location>
        <begin position="1287"/>
        <end position="1319"/>
    </location>
</feature>
<dbReference type="GO" id="GO:0000977">
    <property type="term" value="F:RNA polymerase II transcription regulatory region sequence-specific DNA binding"/>
    <property type="evidence" value="ECO:0007669"/>
    <property type="project" value="TreeGrafter"/>
</dbReference>
<evidence type="ECO:0008006" key="4">
    <source>
        <dbReference type="Google" id="ProtNLM"/>
    </source>
</evidence>
<feature type="compositionally biased region" description="Low complexity" evidence="1">
    <location>
        <begin position="61"/>
        <end position="72"/>
    </location>
</feature>
<gene>
    <name evidence="2" type="ORF">THAOC_30370</name>
</gene>
<feature type="region of interest" description="Disordered" evidence="1">
    <location>
        <begin position="275"/>
        <end position="307"/>
    </location>
</feature>
<dbReference type="EMBL" id="AGNL01043376">
    <property type="protein sequence ID" value="EJK50597.1"/>
    <property type="molecule type" value="Genomic_DNA"/>
</dbReference>
<sequence>MSSRRGNAAPPPSVPRVSSSDSIGASRRALDGGRRLSRSRSHADQASMNSDDSRPPPHPIRQNSSQSQSSRQGKQRRNPHPNIKASKPDPSRYKNYTFQHPVNASRYAVRTIDLSSRIAFDTRLPACSSSVSLRRMLDEMERFRSGRHAGSSVGDDSGTVSTSGSDGRRKKGENPCRISPSPNHMALLERIHGLSPAKVDPVDPAKSSGLLPRRRQEVRQLQWNAATSVDADPWFDMSYCDERDEGLSSLQKSMSGVSITGDTAPKHKPKRASLLGAAASRSVANAKTQKPRRKRPRSPHGDGRYIPINPLEVTKSMIPDHSPVLTHVKHRLPSRTDVGFPNATQDEVSQKMAEIKREAEWEECSPRLILLFSAFDLFLRDEDGADGLHSSCIDEVEQWSGGKIPGLPFAGRDLVMSYKLASRYNECGKSGKAANDESLITTRQYSTFAPPVDATFSASSLWRPRPFVDRPPGHQYILACPLDLKPEGGDTEPLFCTMTMYMLPKLSDGGARISEDFFFPAGEWSSIHGTRTASFDEDDQQMNSWRRRKRRAIMSYCPLDVQPSDLYLVLQIFRTGRSNDVLDRSRPPYDADPPGGVQPQRRGSKFKTSIFVEALRKTKSTSESTEVESIDAPRIVAGPSDVQSAGARYLTPVSFCVTPAFANGDTEKCSQTTSSTLYSLESLETEDDFIDKLRYLAHPLEPRKLQDKLKPTGGFADVFTSHLGHDFTRALLEDPPKRQDEFECSSLVPSLLTDVMGDGAICAEEPISGKRQRSNLRRLPPTQDAGYSSSFDVKEVLYMPPRRSPQKYDDDSSICSSTLLNLLYVYPRLIRLDTAKANEVPGNSHYTLRVRVVEQEIQLSGRSFGTRDQRNLRPLDSVYNPTSPAGPALVESFHTKLVRLDIGDAVDREGTSGRKDVPLRDEVKIRLPDILDKRHFLQFTLLSVKDETEVVAETEIPFIISSKESSSGGRVTTMIPNGLHRIQMNEGVQVHIETRKVSSLHVSNASVAMLLRDYPHAVKQQRIDGGSVVSQAGNASSADLNRILAMASGQAVMQYFPVLLYANVFDLIDRDCPQFYFELLSGKPEDKREVSRHRLAAWEKTDELLALVRGIIHILDKTMTSFQRNHILPSPRFLRLVKSFVDNFDEKPYGNLYQDEKSSLDTSSQVESVNSASIEAMGFDQDSFESFGAAGNVNPAGLKRKPKYKVTSPRSQMLHPNPLTRRAFVATKSEQLRAELSLNDEDGDGYFDDDETVATFASRMDPGPAFPDILLESKSFADTHDDASVVVPRSKGTTSNGSTGIETRKPKAKRGSPRSGGSFSISKRAEYVAHRVNSVAQLVMAPCVAPVVEVDQLIPTNSREGFEIVQKGPSDPNTSPYEASSDVEEEGRHNTTQVPPYLRGTQVCLRIEPLDFRPVRGANINATFADNGNRSPFIYEKLVAIWVQAWTDLSVSLDCNSWIAGSSDVVSHWPFDLLRLKNCNDISSQIAFGLVRNVSLFLPLILKSIGLRCFQAQTTRLVVPMTFLDDEHIRLLVLLVESIALGLMREALGGSGGVANSDQTLAKALSGSDFVMDFVIGLLGMIHPSQVETVLLAYFNILEQCEQQTVERDSEDDSLRRCKCSRQLRLQAIERLAAVPSFTKVNYPVKFTDSYPRRKAKQSSWATQVNQADEPGTHDEQWNAVARIPEAFWLSELLMSQCLVICYVSCETIVLEAKEQARATKYGRTVEKALSRDDLLRLESLAFHSIVLAYEHLVKRQAMDSRFQSIPCGYRIAALFLRPLIHHSVDAASQLARMDPDHRVRLIWLLCLLYSLQESPDAMLRRELQALCQVRSLISTPTNLEFEVSITSGPPKNGRLNDFVYLLKLACTSCQYFFSRDEPLPVLEGFNSLSATIILVVDECLDVISNDESLTNVGCSIFDVLLQLLATPQSSVTLLRTLGAAAHSLDKFGARVFSRATLVGDQLQHWARLMLTMMNNKELSVRSMAVDFVVSLLSQLYQEDGNIESWSLCMLTILPEIVAREIALCHASGLVGSMLDVERSLWPLRRSLADVEEADPLDDDRVDERMVPLLGLLCRTSQAIIDGVVIEIRLSGAGEVGRLSDITRTILSRQVADDLVIPDKFSQDSVFDADEESLMEAASYFSHETSLPQRMRWLFSLRDLHVAKGQWLEAAETLNLCAQSMLKGLDFITHTWRPSRTFDAWHDSRRFPWLLAVGLNKGCAEVNAFADAFLEPFRREDNKINSGHLSIEDVAMTVVDVVCQMVAAFEQESGLEELACLHLEDLLALLPSKTRQDGSRGRGIRSSPAVSLHRVKACIWNKLGKLADESSHVGSPLPNELPDTGASAQIYVLVFLHGYKPKRFLESTGVPTFLEFNQPSICRVSMASLEEAARLKRADPSLSWDQSICSTFAQPLLNMLRQENDTDHPILLRTSQQVELPSEETKTYLSVMTVQKYPGSKARRFIIRSDDSTTHCVAQGYLSPPRPLPSMA</sequence>
<feature type="compositionally biased region" description="Low complexity" evidence="1">
    <location>
        <begin position="150"/>
        <end position="165"/>
    </location>
</feature>
<feature type="compositionally biased region" description="Low complexity" evidence="1">
    <location>
        <begin position="275"/>
        <end position="284"/>
    </location>
</feature>
<feature type="region of interest" description="Disordered" evidence="1">
    <location>
        <begin position="1361"/>
        <end position="1393"/>
    </location>
</feature>
<protein>
    <recommendedName>
        <fullName evidence="4">C2 DOCK-type domain-containing protein</fullName>
    </recommendedName>
</protein>
<dbReference type="OMA" id="KRRAIMS"/>
<comment type="caution">
    <text evidence="2">The sequence shown here is derived from an EMBL/GenBank/DDBJ whole genome shotgun (WGS) entry which is preliminary data.</text>
</comment>
<feature type="compositionally biased region" description="Low complexity" evidence="1">
    <location>
        <begin position="15"/>
        <end position="27"/>
    </location>
</feature>
<proteinExistence type="predicted"/>
<dbReference type="InterPro" id="IPR052145">
    <property type="entry name" value="Mediator/Homeobox_domain"/>
</dbReference>
<feature type="compositionally biased region" description="Basic residues" evidence="1">
    <location>
        <begin position="289"/>
        <end position="298"/>
    </location>
</feature>
<evidence type="ECO:0000313" key="3">
    <source>
        <dbReference type="Proteomes" id="UP000266841"/>
    </source>
</evidence>